<dbReference type="GO" id="GO:0020037">
    <property type="term" value="F:heme binding"/>
    <property type="evidence" value="ECO:0007669"/>
    <property type="project" value="InterPro"/>
</dbReference>
<keyword evidence="2" id="KW-0812">Transmembrane</keyword>
<comment type="cofactor">
    <cofactor evidence="1">
        <name>heme</name>
        <dbReference type="ChEBI" id="CHEBI:30413"/>
    </cofactor>
</comment>
<dbReference type="Proteomes" id="UP000244855">
    <property type="component" value="Unassembled WGS sequence"/>
</dbReference>
<keyword evidence="2" id="KW-0472">Membrane</keyword>
<dbReference type="Gene3D" id="1.10.630.10">
    <property type="entry name" value="Cytochrome P450"/>
    <property type="match status" value="1"/>
</dbReference>
<dbReference type="InterPro" id="IPR036396">
    <property type="entry name" value="Cyt_P450_sf"/>
</dbReference>
<reference evidence="3 4" key="1">
    <citation type="journal article" date="2018" name="Sci. Rep.">
        <title>Comparative genomics provides insights into the lifestyle and reveals functional heterogeneity of dark septate endophytic fungi.</title>
        <authorList>
            <person name="Knapp D.G."/>
            <person name="Nemeth J.B."/>
            <person name="Barry K."/>
            <person name="Hainaut M."/>
            <person name="Henrissat B."/>
            <person name="Johnson J."/>
            <person name="Kuo A."/>
            <person name="Lim J.H.P."/>
            <person name="Lipzen A."/>
            <person name="Nolan M."/>
            <person name="Ohm R.A."/>
            <person name="Tamas L."/>
            <person name="Grigoriev I.V."/>
            <person name="Spatafora J.W."/>
            <person name="Nagy L.G."/>
            <person name="Kovacs G.M."/>
        </authorList>
    </citation>
    <scope>NUCLEOTIDE SEQUENCE [LARGE SCALE GENOMIC DNA]</scope>
    <source>
        <strain evidence="3 4">DSE2036</strain>
    </source>
</reference>
<keyword evidence="1" id="KW-0349">Heme</keyword>
<evidence type="ECO:0000256" key="2">
    <source>
        <dbReference type="SAM" id="Phobius"/>
    </source>
</evidence>
<gene>
    <name evidence="3" type="ORF">DM02DRAFT_682547</name>
</gene>
<keyword evidence="4" id="KW-1185">Reference proteome</keyword>
<accession>A0A2V1DM44</accession>
<protein>
    <submittedName>
        <fullName evidence="3">Putative cytochrome P450</fullName>
    </submittedName>
</protein>
<dbReference type="PANTHER" id="PTHR24305">
    <property type="entry name" value="CYTOCHROME P450"/>
    <property type="match status" value="1"/>
</dbReference>
<dbReference type="PRINTS" id="PR00385">
    <property type="entry name" value="P450"/>
</dbReference>
<dbReference type="GO" id="GO:0005506">
    <property type="term" value="F:iron ion binding"/>
    <property type="evidence" value="ECO:0007669"/>
    <property type="project" value="InterPro"/>
</dbReference>
<feature type="binding site" description="axial binding residue" evidence="1">
    <location>
        <position position="495"/>
    </location>
    <ligand>
        <name>heme</name>
        <dbReference type="ChEBI" id="CHEBI:30413"/>
    </ligand>
    <ligandPart>
        <name>Fe</name>
        <dbReference type="ChEBI" id="CHEBI:18248"/>
    </ligandPart>
</feature>
<feature type="transmembrane region" description="Helical" evidence="2">
    <location>
        <begin position="32"/>
        <end position="53"/>
    </location>
</feature>
<dbReference type="PANTHER" id="PTHR24305:SF78">
    <property type="entry name" value="P450, PUTATIVE (EUROFUNG)-RELATED"/>
    <property type="match status" value="1"/>
</dbReference>
<evidence type="ECO:0000256" key="1">
    <source>
        <dbReference type="PIRSR" id="PIRSR602401-1"/>
    </source>
</evidence>
<dbReference type="OrthoDB" id="6692864at2759"/>
<dbReference type="InterPro" id="IPR002401">
    <property type="entry name" value="Cyt_P450_E_grp-I"/>
</dbReference>
<name>A0A2V1DM44_9PLEO</name>
<keyword evidence="1" id="KW-0479">Metal-binding</keyword>
<dbReference type="Pfam" id="PF00067">
    <property type="entry name" value="p450"/>
    <property type="match status" value="1"/>
</dbReference>
<dbReference type="GO" id="GO:0004497">
    <property type="term" value="F:monooxygenase activity"/>
    <property type="evidence" value="ECO:0007669"/>
    <property type="project" value="InterPro"/>
</dbReference>
<dbReference type="SUPFAM" id="SSF48264">
    <property type="entry name" value="Cytochrome P450"/>
    <property type="match status" value="1"/>
</dbReference>
<evidence type="ECO:0000313" key="3">
    <source>
        <dbReference type="EMBL" id="PVH98329.1"/>
    </source>
</evidence>
<evidence type="ECO:0000313" key="4">
    <source>
        <dbReference type="Proteomes" id="UP000244855"/>
    </source>
</evidence>
<keyword evidence="2" id="KW-1133">Transmembrane helix</keyword>
<dbReference type="PRINTS" id="PR00463">
    <property type="entry name" value="EP450I"/>
</dbReference>
<dbReference type="InterPro" id="IPR050121">
    <property type="entry name" value="Cytochrome_P450_monoxygenase"/>
</dbReference>
<dbReference type="EMBL" id="KZ805416">
    <property type="protein sequence ID" value="PVH98329.1"/>
    <property type="molecule type" value="Genomic_DNA"/>
</dbReference>
<dbReference type="AlphaFoldDB" id="A0A2V1DM44"/>
<organism evidence="3 4">
    <name type="scientific">Periconia macrospinosa</name>
    <dbReference type="NCBI Taxonomy" id="97972"/>
    <lineage>
        <taxon>Eukaryota</taxon>
        <taxon>Fungi</taxon>
        <taxon>Dikarya</taxon>
        <taxon>Ascomycota</taxon>
        <taxon>Pezizomycotina</taxon>
        <taxon>Dothideomycetes</taxon>
        <taxon>Pleosporomycetidae</taxon>
        <taxon>Pleosporales</taxon>
        <taxon>Massarineae</taxon>
        <taxon>Periconiaceae</taxon>
        <taxon>Periconia</taxon>
    </lineage>
</organism>
<sequence>MIIGFPNPSLPCAFALGPLIHAAFLKNFELDIYIPHMFGVGMFSLIGLTYFYITHAGLTVLASIARVASEASCFSLGIFTSMIIYRLFFHRLRRFPGPLPARVTRFYALHLSGKNVQYQVELEKLRDQYGDFVRTGPREIMILRKSAVPLVLGAQSPCLKSTWYSQVSRKSEMTQLAFSRDVLDHKRRKKAWDRGFSVKALSTYQPRIKSKVDILTAEFLKTAGTPKDVTAWMMMLAFDVMGEIGYGKDFGGLVTGREHAAAKAIHDHMTILGTIGMVPWLLYMIQFIPGAAAGYAPFFKWCGDMIREKKTMWDPEKYPQDIASWLIKAVMEKDVSASPTEASLTDDGRLIIIAGSDTSASVNACTMFLLAKYPHVLRKLQRHLDAAMPDGPHAWSYNQLATVTYLDDVIKESMRLMSPVMTGGYRVTPVEGLQVDEVWIPGDVNVFVPIQILHTDERYFVNPLGFVPERWGERKREMGTDESLLIPFSAGVYKCPGDKLAMMSMRIAISCIVQMFDIDFAPGETGEAFATDRKDAFTSVLRPLKLVFTKREK</sequence>
<dbReference type="STRING" id="97972.A0A2V1DM44"/>
<feature type="transmembrane region" description="Helical" evidence="2">
    <location>
        <begin position="65"/>
        <end position="88"/>
    </location>
</feature>
<keyword evidence="1" id="KW-0408">Iron</keyword>
<proteinExistence type="predicted"/>
<dbReference type="GO" id="GO:0016705">
    <property type="term" value="F:oxidoreductase activity, acting on paired donors, with incorporation or reduction of molecular oxygen"/>
    <property type="evidence" value="ECO:0007669"/>
    <property type="project" value="InterPro"/>
</dbReference>
<dbReference type="InterPro" id="IPR001128">
    <property type="entry name" value="Cyt_P450"/>
</dbReference>
<dbReference type="CDD" id="cd11061">
    <property type="entry name" value="CYP67-like"/>
    <property type="match status" value="1"/>
</dbReference>